<dbReference type="RefSeq" id="WP_025007904.1">
    <property type="nucleotide sequence ID" value="NZ_BMPK01000004.1"/>
</dbReference>
<name>A0ABX8XCY1_SHEPU</name>
<sequence length="86" mass="9711">MMDKFELGAEGVGDVPDYLAQEGLELAVLYFEEHDLEPAECYAAYKQDTDSELGQSWYAAETEANRIIQGNKRYENSMIVLVNELA</sequence>
<dbReference type="Proteomes" id="UP000827084">
    <property type="component" value="Chromosome"/>
</dbReference>
<accession>A0ABX8XCY1</accession>
<evidence type="ECO:0000313" key="1">
    <source>
        <dbReference type="EMBL" id="QYX73451.1"/>
    </source>
</evidence>
<proteinExistence type="predicted"/>
<keyword evidence="2" id="KW-1185">Reference proteome</keyword>
<dbReference type="EMBL" id="CP080635">
    <property type="protein sequence ID" value="QYX73451.1"/>
    <property type="molecule type" value="Genomic_DNA"/>
</dbReference>
<dbReference type="GeneID" id="67442239"/>
<reference evidence="1 2" key="1">
    <citation type="submission" date="2021-08" db="EMBL/GenBank/DDBJ databases">
        <title>Shewanella putrefaciens YZ-J, complete genome.</title>
        <authorList>
            <person name="Yi Z."/>
        </authorList>
    </citation>
    <scope>NUCLEOTIDE SEQUENCE [LARGE SCALE GENOMIC DNA]</scope>
    <source>
        <strain evidence="1 2">YZ-J</strain>
    </source>
</reference>
<protein>
    <submittedName>
        <fullName evidence="1">Uncharacterized protein</fullName>
    </submittedName>
</protein>
<gene>
    <name evidence="1" type="ORF">K3G22_03235</name>
</gene>
<organism evidence="1 2">
    <name type="scientific">Shewanella putrefaciens</name>
    <name type="common">Pseudomonas putrefaciens</name>
    <dbReference type="NCBI Taxonomy" id="24"/>
    <lineage>
        <taxon>Bacteria</taxon>
        <taxon>Pseudomonadati</taxon>
        <taxon>Pseudomonadota</taxon>
        <taxon>Gammaproteobacteria</taxon>
        <taxon>Alteromonadales</taxon>
        <taxon>Shewanellaceae</taxon>
        <taxon>Shewanella</taxon>
    </lineage>
</organism>
<evidence type="ECO:0000313" key="2">
    <source>
        <dbReference type="Proteomes" id="UP000827084"/>
    </source>
</evidence>